<gene>
    <name evidence="2" type="ORF">B0H15DRAFT_954087</name>
</gene>
<name>A0AAD6TXW3_9AGAR</name>
<accession>A0AAD6TXW3</accession>
<protein>
    <submittedName>
        <fullName evidence="2">Uncharacterized protein</fullName>
    </submittedName>
</protein>
<keyword evidence="3" id="KW-1185">Reference proteome</keyword>
<dbReference type="EMBL" id="JARJCN010000061">
    <property type="protein sequence ID" value="KAJ7079228.1"/>
    <property type="molecule type" value="Genomic_DNA"/>
</dbReference>
<evidence type="ECO:0000256" key="1">
    <source>
        <dbReference type="SAM" id="MobiDB-lite"/>
    </source>
</evidence>
<reference evidence="2" key="1">
    <citation type="submission" date="2023-03" db="EMBL/GenBank/DDBJ databases">
        <title>Massive genome expansion in bonnet fungi (Mycena s.s.) driven by repeated elements and novel gene families across ecological guilds.</title>
        <authorList>
            <consortium name="Lawrence Berkeley National Laboratory"/>
            <person name="Harder C.B."/>
            <person name="Miyauchi S."/>
            <person name="Viragh M."/>
            <person name="Kuo A."/>
            <person name="Thoen E."/>
            <person name="Andreopoulos B."/>
            <person name="Lu D."/>
            <person name="Skrede I."/>
            <person name="Drula E."/>
            <person name="Henrissat B."/>
            <person name="Morin E."/>
            <person name="Kohler A."/>
            <person name="Barry K."/>
            <person name="LaButti K."/>
            <person name="Morin E."/>
            <person name="Salamov A."/>
            <person name="Lipzen A."/>
            <person name="Mereny Z."/>
            <person name="Hegedus B."/>
            <person name="Baldrian P."/>
            <person name="Stursova M."/>
            <person name="Weitz H."/>
            <person name="Taylor A."/>
            <person name="Grigoriev I.V."/>
            <person name="Nagy L.G."/>
            <person name="Martin F."/>
            <person name="Kauserud H."/>
        </authorList>
    </citation>
    <scope>NUCLEOTIDE SEQUENCE</scope>
    <source>
        <strain evidence="2">CBHHK173m</strain>
    </source>
</reference>
<feature type="region of interest" description="Disordered" evidence="1">
    <location>
        <begin position="94"/>
        <end position="113"/>
    </location>
</feature>
<organism evidence="2 3">
    <name type="scientific">Mycena belliarum</name>
    <dbReference type="NCBI Taxonomy" id="1033014"/>
    <lineage>
        <taxon>Eukaryota</taxon>
        <taxon>Fungi</taxon>
        <taxon>Dikarya</taxon>
        <taxon>Basidiomycota</taxon>
        <taxon>Agaricomycotina</taxon>
        <taxon>Agaricomycetes</taxon>
        <taxon>Agaricomycetidae</taxon>
        <taxon>Agaricales</taxon>
        <taxon>Marasmiineae</taxon>
        <taxon>Mycenaceae</taxon>
        <taxon>Mycena</taxon>
    </lineage>
</organism>
<dbReference type="AlphaFoldDB" id="A0AAD6TXW3"/>
<dbReference type="Proteomes" id="UP001222325">
    <property type="component" value="Unassembled WGS sequence"/>
</dbReference>
<evidence type="ECO:0000313" key="3">
    <source>
        <dbReference type="Proteomes" id="UP001222325"/>
    </source>
</evidence>
<feature type="region of interest" description="Disordered" evidence="1">
    <location>
        <begin position="1"/>
        <end position="25"/>
    </location>
</feature>
<evidence type="ECO:0000313" key="2">
    <source>
        <dbReference type="EMBL" id="KAJ7079228.1"/>
    </source>
</evidence>
<comment type="caution">
    <text evidence="2">The sequence shown here is derived from an EMBL/GenBank/DDBJ whole genome shotgun (WGS) entry which is preliminary data.</text>
</comment>
<sequence length="179" mass="19220">MAPNRARLASRRSFPPRVQSSTAGGSCRCEDLWRVPMPNATLGSMSWCGYFVPAPLVLAARRATKPDDPDDAELTSYTRRSPADGRIGVLKVSSPAAGSIRKHQSPPTPESKPLRFPGIGAYADYIASASASSAHSIAVSRLRAPLFRRYRTGASQLSDERGGRLSAILVLVVVWPEAS</sequence>
<proteinExistence type="predicted"/>